<evidence type="ECO:0000259" key="3">
    <source>
        <dbReference type="PROSITE" id="PS50110"/>
    </source>
</evidence>
<accession>A0A1M3KWK5</accession>
<reference evidence="4 5" key="1">
    <citation type="submission" date="2016-09" db="EMBL/GenBank/DDBJ databases">
        <title>Genome-resolved meta-omics ties microbial dynamics to process performance in biotechnology for thiocyanate degradation.</title>
        <authorList>
            <person name="Kantor R.S."/>
            <person name="Huddy R.J."/>
            <person name="Iyer R."/>
            <person name="Thomas B.C."/>
            <person name="Brown C.T."/>
            <person name="Anantharaman K."/>
            <person name="Tringe S."/>
            <person name="Hettich R.L."/>
            <person name="Harrison S.T."/>
            <person name="Banfield J.F."/>
        </authorList>
    </citation>
    <scope>NUCLEOTIDE SEQUENCE [LARGE SCALE GENOMIC DNA]</scope>
    <source>
        <strain evidence="4">59-99</strain>
    </source>
</reference>
<gene>
    <name evidence="4" type="ORF">BGO89_09680</name>
</gene>
<dbReference type="AlphaFoldDB" id="A0A1M3KWK5"/>
<evidence type="ECO:0000313" key="5">
    <source>
        <dbReference type="Proteomes" id="UP000184233"/>
    </source>
</evidence>
<dbReference type="SMART" id="SM00448">
    <property type="entry name" value="REC"/>
    <property type="match status" value="1"/>
</dbReference>
<comment type="caution">
    <text evidence="4">The sequence shown here is derived from an EMBL/GenBank/DDBJ whole genome shotgun (WGS) entry which is preliminary data.</text>
</comment>
<dbReference type="EMBL" id="MKVH01000024">
    <property type="protein sequence ID" value="OJX56792.1"/>
    <property type="molecule type" value="Genomic_DNA"/>
</dbReference>
<dbReference type="InterPro" id="IPR001789">
    <property type="entry name" value="Sig_transdc_resp-reg_receiver"/>
</dbReference>
<dbReference type="PANTHER" id="PTHR44591">
    <property type="entry name" value="STRESS RESPONSE REGULATOR PROTEIN 1"/>
    <property type="match status" value="1"/>
</dbReference>
<evidence type="ECO:0000256" key="1">
    <source>
        <dbReference type="ARBA" id="ARBA00022553"/>
    </source>
</evidence>
<dbReference type="GO" id="GO:0000160">
    <property type="term" value="P:phosphorelay signal transduction system"/>
    <property type="evidence" value="ECO:0007669"/>
    <property type="project" value="InterPro"/>
</dbReference>
<feature type="modified residue" description="4-aspartylphosphate" evidence="2">
    <location>
        <position position="54"/>
    </location>
</feature>
<dbReference type="PANTHER" id="PTHR44591:SF3">
    <property type="entry name" value="RESPONSE REGULATORY DOMAIN-CONTAINING PROTEIN"/>
    <property type="match status" value="1"/>
</dbReference>
<keyword evidence="1 2" id="KW-0597">Phosphoprotein</keyword>
<name>A0A1M3KWK5_9BACT</name>
<proteinExistence type="predicted"/>
<evidence type="ECO:0000256" key="2">
    <source>
        <dbReference type="PROSITE-ProRule" id="PRU00169"/>
    </source>
</evidence>
<dbReference type="PROSITE" id="PS50110">
    <property type="entry name" value="RESPONSE_REGULATORY"/>
    <property type="match status" value="1"/>
</dbReference>
<dbReference type="InterPro" id="IPR011006">
    <property type="entry name" value="CheY-like_superfamily"/>
</dbReference>
<dbReference type="Proteomes" id="UP000184233">
    <property type="component" value="Unassembled WGS sequence"/>
</dbReference>
<dbReference type="InterPro" id="IPR050595">
    <property type="entry name" value="Bact_response_regulator"/>
</dbReference>
<evidence type="ECO:0000313" key="4">
    <source>
        <dbReference type="EMBL" id="OJX56792.1"/>
    </source>
</evidence>
<dbReference type="SUPFAM" id="SSF52172">
    <property type="entry name" value="CheY-like"/>
    <property type="match status" value="1"/>
</dbReference>
<dbReference type="STRING" id="1895771.BGO89_09680"/>
<dbReference type="Gene3D" id="3.40.50.2300">
    <property type="match status" value="1"/>
</dbReference>
<dbReference type="Pfam" id="PF00072">
    <property type="entry name" value="Response_reg"/>
    <property type="match status" value="1"/>
</dbReference>
<sequence length="160" mass="18060">MERPYILVVDDNKITTKLMRRYLETHGFDADEANDGMECLDKVAVRQPDAIILDVMMPRLDGFETVRTLKTDPATARIPVAIVTALNDMATQVKAVEAGADDFLTKPIEEKLLITKARMLTTLGQERRRIARLRTIINSLLNQNRESIESLLKEEGFSGE</sequence>
<feature type="domain" description="Response regulatory" evidence="3">
    <location>
        <begin position="5"/>
        <end position="121"/>
    </location>
</feature>
<organism evidence="4 5">
    <name type="scientific">Candidatus Kapaibacterium thiocyanatum</name>
    <dbReference type="NCBI Taxonomy" id="1895771"/>
    <lineage>
        <taxon>Bacteria</taxon>
        <taxon>Pseudomonadati</taxon>
        <taxon>Candidatus Kapaibacteriota</taxon>
        <taxon>Candidatus Kapaibacteriia</taxon>
        <taxon>Candidatus Kapaibacteriales</taxon>
        <taxon>Candidatus Kapaibacteriaceae</taxon>
        <taxon>Candidatus Kapaibacterium</taxon>
    </lineage>
</organism>
<protein>
    <recommendedName>
        <fullName evidence="3">Response regulatory domain-containing protein</fullName>
    </recommendedName>
</protein>